<gene>
    <name evidence="1" type="ORF">LCGC14_2701910</name>
</gene>
<name>A0A0F8ZFK2_9ZZZZ</name>
<organism evidence="1">
    <name type="scientific">marine sediment metagenome</name>
    <dbReference type="NCBI Taxonomy" id="412755"/>
    <lineage>
        <taxon>unclassified sequences</taxon>
        <taxon>metagenomes</taxon>
        <taxon>ecological metagenomes</taxon>
    </lineage>
</organism>
<protein>
    <submittedName>
        <fullName evidence="1">Uncharacterized protein</fullName>
    </submittedName>
</protein>
<proteinExistence type="predicted"/>
<comment type="caution">
    <text evidence="1">The sequence shown here is derived from an EMBL/GenBank/DDBJ whole genome shotgun (WGS) entry which is preliminary data.</text>
</comment>
<accession>A0A0F8ZFK2</accession>
<evidence type="ECO:0000313" key="1">
    <source>
        <dbReference type="EMBL" id="KKK92538.1"/>
    </source>
</evidence>
<dbReference type="AlphaFoldDB" id="A0A0F8ZFK2"/>
<reference evidence="1" key="1">
    <citation type="journal article" date="2015" name="Nature">
        <title>Complex archaea that bridge the gap between prokaryotes and eukaryotes.</title>
        <authorList>
            <person name="Spang A."/>
            <person name="Saw J.H."/>
            <person name="Jorgensen S.L."/>
            <person name="Zaremba-Niedzwiedzka K."/>
            <person name="Martijn J."/>
            <person name="Lind A.E."/>
            <person name="van Eijk R."/>
            <person name="Schleper C."/>
            <person name="Guy L."/>
            <person name="Ettema T.J."/>
        </authorList>
    </citation>
    <scope>NUCLEOTIDE SEQUENCE</scope>
</reference>
<sequence>MANADAAFGFRPIKSDGAPYTGQTERVYFNAAETKAAFIGDVVKISTRAADATGTPAVKIATGGNVAYGVITSFEADPDNLSNQTRVTVTKRFANVVRVDNLEFEVQAATNPGLATVNSNIAYTYAAGSTVTGLSKTEIDTPTTATSGDCQIVRGVNREDNDLTASNAVWVVKFNLVRGEPGAVGV</sequence>
<dbReference type="EMBL" id="LAZR01048170">
    <property type="protein sequence ID" value="KKK92538.1"/>
    <property type="molecule type" value="Genomic_DNA"/>
</dbReference>